<dbReference type="Proteomes" id="UP000479710">
    <property type="component" value="Unassembled WGS sequence"/>
</dbReference>
<protein>
    <submittedName>
        <fullName evidence="1">Uncharacterized protein</fullName>
    </submittedName>
</protein>
<comment type="caution">
    <text evidence="1">The sequence shown here is derived from an EMBL/GenBank/DDBJ whole genome shotgun (WGS) entry which is preliminary data.</text>
</comment>
<evidence type="ECO:0000313" key="1">
    <source>
        <dbReference type="EMBL" id="KAF0909358.1"/>
    </source>
</evidence>
<reference evidence="1 2" key="1">
    <citation type="submission" date="2019-11" db="EMBL/GenBank/DDBJ databases">
        <title>Whole genome sequence of Oryza granulata.</title>
        <authorList>
            <person name="Li W."/>
        </authorList>
    </citation>
    <scope>NUCLEOTIDE SEQUENCE [LARGE SCALE GENOMIC DNA]</scope>
    <source>
        <strain evidence="2">cv. Menghai</strain>
        <tissue evidence="1">Leaf</tissue>
    </source>
</reference>
<name>A0A6G1D9E8_9ORYZ</name>
<dbReference type="EMBL" id="SPHZ02000007">
    <property type="protein sequence ID" value="KAF0909358.1"/>
    <property type="molecule type" value="Genomic_DNA"/>
</dbReference>
<organism evidence="1 2">
    <name type="scientific">Oryza meyeriana var. granulata</name>
    <dbReference type="NCBI Taxonomy" id="110450"/>
    <lineage>
        <taxon>Eukaryota</taxon>
        <taxon>Viridiplantae</taxon>
        <taxon>Streptophyta</taxon>
        <taxon>Embryophyta</taxon>
        <taxon>Tracheophyta</taxon>
        <taxon>Spermatophyta</taxon>
        <taxon>Magnoliopsida</taxon>
        <taxon>Liliopsida</taxon>
        <taxon>Poales</taxon>
        <taxon>Poaceae</taxon>
        <taxon>BOP clade</taxon>
        <taxon>Oryzoideae</taxon>
        <taxon>Oryzeae</taxon>
        <taxon>Oryzinae</taxon>
        <taxon>Oryza</taxon>
        <taxon>Oryza meyeriana</taxon>
    </lineage>
</organism>
<dbReference type="AlphaFoldDB" id="A0A6G1D9E8"/>
<accession>A0A6G1D9E8</accession>
<proteinExistence type="predicted"/>
<gene>
    <name evidence="1" type="ORF">E2562_035519</name>
</gene>
<keyword evidence="2" id="KW-1185">Reference proteome</keyword>
<evidence type="ECO:0000313" key="2">
    <source>
        <dbReference type="Proteomes" id="UP000479710"/>
    </source>
</evidence>
<sequence>MAPLRAQRTLMDETIAGEILIRLLTPEEPQQASAGVASSPTAWGELANSSILVSLQTIHMAIIHSIIVHTRG</sequence>